<feature type="compositionally biased region" description="Low complexity" evidence="3">
    <location>
        <begin position="27"/>
        <end position="54"/>
    </location>
</feature>
<dbReference type="GO" id="GO:0019632">
    <property type="term" value="P:shikimate metabolic process"/>
    <property type="evidence" value="ECO:0007669"/>
    <property type="project" value="TreeGrafter"/>
</dbReference>
<evidence type="ECO:0000259" key="5">
    <source>
        <dbReference type="Pfam" id="PF08501"/>
    </source>
</evidence>
<dbReference type="InterPro" id="IPR036291">
    <property type="entry name" value="NAD(P)-bd_dom_sf"/>
</dbReference>
<dbReference type="GO" id="GO:0009423">
    <property type="term" value="P:chorismate biosynthetic process"/>
    <property type="evidence" value="ECO:0007669"/>
    <property type="project" value="TreeGrafter"/>
</dbReference>
<evidence type="ECO:0000256" key="2">
    <source>
        <dbReference type="ARBA" id="ARBA00009349"/>
    </source>
</evidence>
<dbReference type="PANTHER" id="PTHR21089:SF1">
    <property type="entry name" value="BIFUNCTIONAL 3-DEHYDROQUINATE DEHYDRATASE_SHIKIMATE DEHYDROGENASE, CHLOROPLASTIC"/>
    <property type="match status" value="1"/>
</dbReference>
<dbReference type="InterPro" id="IPR013785">
    <property type="entry name" value="Aldolase_TIM"/>
</dbReference>
<reference evidence="7" key="1">
    <citation type="journal article" date="2021" name="Nat. Commun.">
        <title>Genetic determinants of endophytism in the Arabidopsis root mycobiome.</title>
        <authorList>
            <person name="Mesny F."/>
            <person name="Miyauchi S."/>
            <person name="Thiergart T."/>
            <person name="Pickel B."/>
            <person name="Atanasova L."/>
            <person name="Karlsson M."/>
            <person name="Huettel B."/>
            <person name="Barry K.W."/>
            <person name="Haridas S."/>
            <person name="Chen C."/>
            <person name="Bauer D."/>
            <person name="Andreopoulos W."/>
            <person name="Pangilinan J."/>
            <person name="LaButti K."/>
            <person name="Riley R."/>
            <person name="Lipzen A."/>
            <person name="Clum A."/>
            <person name="Drula E."/>
            <person name="Henrissat B."/>
            <person name="Kohler A."/>
            <person name="Grigoriev I.V."/>
            <person name="Martin F.M."/>
            <person name="Hacquard S."/>
        </authorList>
    </citation>
    <scope>NUCLEOTIDE SEQUENCE</scope>
    <source>
        <strain evidence="7">MPI-SDFR-AT-0068</strain>
    </source>
</reference>
<dbReference type="InterPro" id="IPR010110">
    <property type="entry name" value="Shikimate_DH_AroM-type"/>
</dbReference>
<dbReference type="PANTHER" id="PTHR21089">
    <property type="entry name" value="SHIKIMATE DEHYDROGENASE"/>
    <property type="match status" value="1"/>
</dbReference>
<dbReference type="InterPro" id="IPR006151">
    <property type="entry name" value="Shikm_DH/Glu-tRNA_Rdtase"/>
</dbReference>
<protein>
    <submittedName>
        <fullName evidence="7">Type I 3-dehydroquinase-domain-containing protein</fullName>
    </submittedName>
</protein>
<gene>
    <name evidence="7" type="ORF">BKA59DRAFT_434534</name>
</gene>
<dbReference type="SUPFAM" id="SSF52540">
    <property type="entry name" value="P-loop containing nucleoside triphosphate hydrolases"/>
    <property type="match status" value="1"/>
</dbReference>
<dbReference type="Gene3D" id="3.40.50.720">
    <property type="entry name" value="NAD(P)-binding Rossmann-like Domain"/>
    <property type="match status" value="2"/>
</dbReference>
<accession>A0A8K0RYU5</accession>
<dbReference type="InterPro" id="IPR001381">
    <property type="entry name" value="DHquinase_I"/>
</dbReference>
<comment type="caution">
    <text evidence="7">The sequence shown here is derived from an EMBL/GenBank/DDBJ whole genome shotgun (WGS) entry which is preliminary data.</text>
</comment>
<dbReference type="Gene3D" id="3.20.20.70">
    <property type="entry name" value="Aldolase class I"/>
    <property type="match status" value="1"/>
</dbReference>
<dbReference type="SUPFAM" id="SSF51735">
    <property type="entry name" value="NAD(P)-binding Rossmann-fold domains"/>
    <property type="match status" value="2"/>
</dbReference>
<evidence type="ECO:0000259" key="4">
    <source>
        <dbReference type="Pfam" id="PF01488"/>
    </source>
</evidence>
<dbReference type="PRINTS" id="PR01100">
    <property type="entry name" value="SHIKIMTKNASE"/>
</dbReference>
<dbReference type="Gene3D" id="3.40.50.300">
    <property type="entry name" value="P-loop containing nucleotide triphosphate hydrolases"/>
    <property type="match status" value="1"/>
</dbReference>
<dbReference type="InterPro" id="IPR027417">
    <property type="entry name" value="P-loop_NTPase"/>
</dbReference>
<feature type="domain" description="Shikimate dehydrogenase substrate binding N-terminal" evidence="5">
    <location>
        <begin position="523"/>
        <end position="603"/>
    </location>
</feature>
<comment type="similarity">
    <text evidence="1">In the 2nd section; belongs to the type-I 3-dehydroquinase family.</text>
</comment>
<feature type="domain" description="SDH C-terminal" evidence="6">
    <location>
        <begin position="1098"/>
        <end position="1128"/>
    </location>
</feature>
<dbReference type="InterPro" id="IPR031322">
    <property type="entry name" value="Shikimate/glucono_kinase"/>
</dbReference>
<name>A0A8K0RYU5_9HYPO</name>
<dbReference type="GO" id="GO:0003855">
    <property type="term" value="F:3-dehydroquinate dehydratase activity"/>
    <property type="evidence" value="ECO:0007669"/>
    <property type="project" value="InterPro"/>
</dbReference>
<dbReference type="InterPro" id="IPR022893">
    <property type="entry name" value="Shikimate_DH_fam"/>
</dbReference>
<feature type="compositionally biased region" description="Polar residues" evidence="3">
    <location>
        <begin position="1"/>
        <end position="16"/>
    </location>
</feature>
<evidence type="ECO:0000259" key="6">
    <source>
        <dbReference type="Pfam" id="PF18317"/>
    </source>
</evidence>
<sequence length="1135" mass="124596">MSTDHGQGSPLNPQNKTRPPTPPTPSGTPKIISRFSSTTSTRTPSTRTHSPDSPQSTHSYAPDASIVLIGMRGSGMSTLAVLASSTLGFRVLDADQHFYKVTGLSRAAYKAAHGIPQYRQEELRLMKSMLFGNPKGAVIVCGPGAVEGKGKEWLFEYAKDHLIIYILREAEEIQKHLRIFDVDTIRDLTRRAAPAYRSLSSFEFYNVSDTLLRKPDATSVGGDLSPWALTLKNVEEDFLHLIHSITGRDDSYDKYKAKHSLSSVPLESRSYTYALSIPLSTLSTIVSEFQGVDVEADAVELTIPISSLWSDGHGVGDTKADQISRQVFIIRRNIRLPILYNIDTSWEGQRAIDQDEYFGLLHHGLRLAPEYLCVDLRSDTAKIQSLVASKGRTKIIAHYVVSNPAEDGWDTPKLWSMVQLAQNLGCDILRINQEAWCLEDNFAAQYFVHRVKSSQNLSIPLIAFNTGKHARISCYLNSILTPVTHPLVRKLVPECPSSSLLTVQEAQKAAFASFLLDGQYFGIYGNNTSQSLSPAMHNAAFELLGMPHRYNVFLHESMDELHDMIKDPNFGGASITAPFKTAIIPKLDFLSDEAKAIGAANTLLCLKSPSIDSLLDRNTAGPTVALFGENTDWIGIHTCVQRNLSPINAVRRRTTGLIVGAGGMARAAAYALIRLGVKTILIQNRTRSRAEELIKQFEDHKSGENGQDEILSRGMQRDSETPDPILGPVFRIVDSKDDPLPEDVNPPTIVISCIPTKDINGTCSVDTSLPDNWLSSPTGGVVIEVRVDSCRRPSGSAGTRNDAIRVIYKSPHHKMVADNKSPSNEGLDARESSTTIAAACTTDMLPRQTEPTAEKQFFIFGHNIAHSLSPALHNAGFKALNLQHHYQIHESENVDETVEQIIHRPNFGGASVTFPHKLQIGRLLDSISPRGESIGAINTVVVHESNGRKTLHGDNTDWIGIKRCIIKSGHRNFAASSAVVLGAGGAARAACYAIQALGFKDLIVINRTLSKAQELASRFTDLKSRAVSTLEEADALKDANIRLVVACVPADDLGEDKIPSGLFSKTGDGVLVEMAYRPQVTGMMIVAARYPEWKVYRGVDVLEEQAYAQFELWTGQQAPAEVMRDAMQRKIRGNI</sequence>
<dbReference type="OrthoDB" id="4415835at2759"/>
<evidence type="ECO:0000256" key="3">
    <source>
        <dbReference type="SAM" id="MobiDB-lite"/>
    </source>
</evidence>
<dbReference type="SUPFAM" id="SSF51569">
    <property type="entry name" value="Aldolase"/>
    <property type="match status" value="1"/>
</dbReference>
<dbReference type="CDD" id="cd00502">
    <property type="entry name" value="DHQase_I"/>
    <property type="match status" value="1"/>
</dbReference>
<dbReference type="Pfam" id="PF01202">
    <property type="entry name" value="SKI"/>
    <property type="match status" value="1"/>
</dbReference>
<dbReference type="GO" id="GO:0005737">
    <property type="term" value="C:cytoplasm"/>
    <property type="evidence" value="ECO:0007669"/>
    <property type="project" value="InterPro"/>
</dbReference>
<dbReference type="EMBL" id="JAGPXF010000003">
    <property type="protein sequence ID" value="KAH7250915.1"/>
    <property type="molecule type" value="Genomic_DNA"/>
</dbReference>
<dbReference type="AlphaFoldDB" id="A0A8K0RYU5"/>
<evidence type="ECO:0000313" key="7">
    <source>
        <dbReference type="EMBL" id="KAH7250915.1"/>
    </source>
</evidence>
<feature type="domain" description="Shikimate dehydrogenase substrate binding N-terminal" evidence="5">
    <location>
        <begin position="859"/>
        <end position="940"/>
    </location>
</feature>
<dbReference type="InterPro" id="IPR013708">
    <property type="entry name" value="Shikimate_DH-bd_N"/>
</dbReference>
<evidence type="ECO:0000256" key="1">
    <source>
        <dbReference type="ARBA" id="ARBA00006477"/>
    </source>
</evidence>
<feature type="domain" description="Quinate/shikimate 5-dehydrogenase/glutamyl-tRNA reductase" evidence="4">
    <location>
        <begin position="655"/>
        <end position="701"/>
    </location>
</feature>
<dbReference type="Pfam" id="PF01487">
    <property type="entry name" value="DHquinase_I"/>
    <property type="match status" value="1"/>
</dbReference>
<dbReference type="Proteomes" id="UP000813427">
    <property type="component" value="Unassembled WGS sequence"/>
</dbReference>
<dbReference type="NCBIfam" id="TIGR01809">
    <property type="entry name" value="Shik-DH-AROM"/>
    <property type="match status" value="1"/>
</dbReference>
<feature type="region of interest" description="Disordered" evidence="3">
    <location>
        <begin position="701"/>
        <end position="726"/>
    </location>
</feature>
<dbReference type="Pfam" id="PF01488">
    <property type="entry name" value="Shikimate_DH"/>
    <property type="match status" value="2"/>
</dbReference>
<dbReference type="InterPro" id="IPR041121">
    <property type="entry name" value="SDH_C"/>
</dbReference>
<dbReference type="SUPFAM" id="SSF53223">
    <property type="entry name" value="Aminoacid dehydrogenase-like, N-terminal domain"/>
    <property type="match status" value="2"/>
</dbReference>
<feature type="domain" description="Quinate/shikimate 5-dehydrogenase/glutamyl-tRNA reductase" evidence="4">
    <location>
        <begin position="971"/>
        <end position="1041"/>
    </location>
</feature>
<dbReference type="Pfam" id="PF18317">
    <property type="entry name" value="SDH_C"/>
    <property type="match status" value="1"/>
</dbReference>
<evidence type="ECO:0000313" key="8">
    <source>
        <dbReference type="Proteomes" id="UP000813427"/>
    </source>
</evidence>
<proteinExistence type="inferred from homology"/>
<organism evidence="7 8">
    <name type="scientific">Fusarium tricinctum</name>
    <dbReference type="NCBI Taxonomy" id="61284"/>
    <lineage>
        <taxon>Eukaryota</taxon>
        <taxon>Fungi</taxon>
        <taxon>Dikarya</taxon>
        <taxon>Ascomycota</taxon>
        <taxon>Pezizomycotina</taxon>
        <taxon>Sordariomycetes</taxon>
        <taxon>Hypocreomycetidae</taxon>
        <taxon>Hypocreales</taxon>
        <taxon>Nectriaceae</taxon>
        <taxon>Fusarium</taxon>
        <taxon>Fusarium tricinctum species complex</taxon>
    </lineage>
</organism>
<dbReference type="GO" id="GO:0004764">
    <property type="term" value="F:shikimate 3-dehydrogenase (NADP+) activity"/>
    <property type="evidence" value="ECO:0007669"/>
    <property type="project" value="InterPro"/>
</dbReference>
<comment type="similarity">
    <text evidence="2">In the N-terminal section; belongs to the shikimate kinase family.</text>
</comment>
<feature type="region of interest" description="Disordered" evidence="3">
    <location>
        <begin position="1"/>
        <end position="60"/>
    </location>
</feature>
<keyword evidence="8" id="KW-1185">Reference proteome</keyword>
<dbReference type="Gene3D" id="3.40.50.10860">
    <property type="entry name" value="Leucine Dehydrogenase, chain A, domain 1"/>
    <property type="match status" value="2"/>
</dbReference>
<dbReference type="InterPro" id="IPR046346">
    <property type="entry name" value="Aminoacid_DH-like_N_sf"/>
</dbReference>
<dbReference type="CDD" id="cd01065">
    <property type="entry name" value="NAD_bind_Shikimate_DH"/>
    <property type="match status" value="1"/>
</dbReference>
<dbReference type="Pfam" id="PF08501">
    <property type="entry name" value="Shikimate_dh_N"/>
    <property type="match status" value="2"/>
</dbReference>